<dbReference type="SMART" id="SM00857">
    <property type="entry name" value="Resolvase"/>
    <property type="match status" value="1"/>
</dbReference>
<evidence type="ECO:0000259" key="2">
    <source>
        <dbReference type="PROSITE" id="PS51737"/>
    </source>
</evidence>
<dbReference type="PANTHER" id="PTHR30461">
    <property type="entry name" value="DNA-INVERTASE FROM LAMBDOID PROPHAGE"/>
    <property type="match status" value="1"/>
</dbReference>
<dbReference type="InterPro" id="IPR036162">
    <property type="entry name" value="Resolvase-like_N_sf"/>
</dbReference>
<dbReference type="RefSeq" id="WP_100236045.1">
    <property type="nucleotide sequence ID" value="NZ_PGVG01000046.1"/>
</dbReference>
<dbReference type="EMBL" id="PGVG01000046">
    <property type="protein sequence ID" value="PJG50919.1"/>
    <property type="molecule type" value="Genomic_DNA"/>
</dbReference>
<dbReference type="PROSITE" id="PS51737">
    <property type="entry name" value="RECOMBINASE_DNA_BIND"/>
    <property type="match status" value="1"/>
</dbReference>
<dbReference type="SUPFAM" id="SSF53041">
    <property type="entry name" value="Resolvase-like"/>
    <property type="match status" value="1"/>
</dbReference>
<feature type="domain" description="Recombinase" evidence="2">
    <location>
        <begin position="199"/>
        <end position="323"/>
    </location>
</feature>
<reference evidence="3 4" key="1">
    <citation type="submission" date="2017-11" db="EMBL/GenBank/DDBJ databases">
        <title>Bradyrhizobium forestalis sp. nov., an efficient nitrogen-fixing bacterium isolated from nodules of forest legume species in the Amazon.</title>
        <authorList>
            <person name="Costa E.M."/>
            <person name="Guimaraes A."/>
            <person name="Carvalho T.S."/>
            <person name="Rodrigues T.L."/>
            <person name="Ribeiro P.R.A."/>
            <person name="Lebbe L."/>
            <person name="Willems A."/>
            <person name="Moreira F.M.S."/>
        </authorList>
    </citation>
    <scope>NUCLEOTIDE SEQUENCE [LARGE SCALE GENOMIC DNA]</scope>
    <source>
        <strain evidence="3 4">INPA54B</strain>
    </source>
</reference>
<dbReference type="FunFam" id="3.40.50.1390:FF:000008">
    <property type="entry name" value="DNA recombinase"/>
    <property type="match status" value="1"/>
</dbReference>
<organism evidence="3 4">
    <name type="scientific">Bradyrhizobium forestalis</name>
    <dbReference type="NCBI Taxonomy" id="1419263"/>
    <lineage>
        <taxon>Bacteria</taxon>
        <taxon>Pseudomonadati</taxon>
        <taxon>Pseudomonadota</taxon>
        <taxon>Alphaproteobacteria</taxon>
        <taxon>Hyphomicrobiales</taxon>
        <taxon>Nitrobacteraceae</taxon>
        <taxon>Bradyrhizobium</taxon>
    </lineage>
</organism>
<dbReference type="InterPro" id="IPR038109">
    <property type="entry name" value="DNA_bind_recomb_sf"/>
</dbReference>
<gene>
    <name evidence="3" type="ORF">CVM73_33645</name>
</gene>
<comment type="caution">
    <text evidence="3">The sequence shown here is derived from an EMBL/GenBank/DDBJ whole genome shotgun (WGS) entry which is preliminary data.</text>
</comment>
<dbReference type="CDD" id="cd00338">
    <property type="entry name" value="Ser_Recombinase"/>
    <property type="match status" value="1"/>
</dbReference>
<proteinExistence type="predicted"/>
<dbReference type="PROSITE" id="PS51736">
    <property type="entry name" value="RECOMBINASES_3"/>
    <property type="match status" value="1"/>
</dbReference>
<feature type="domain" description="Resolvase/invertase-type recombinase catalytic" evidence="1">
    <location>
        <begin position="19"/>
        <end position="169"/>
    </location>
</feature>
<dbReference type="InterPro" id="IPR006119">
    <property type="entry name" value="Resolv_N"/>
</dbReference>
<dbReference type="Proteomes" id="UP000231194">
    <property type="component" value="Unassembled WGS sequence"/>
</dbReference>
<keyword evidence="4" id="KW-1185">Reference proteome</keyword>
<name>A0A2M8QZC3_9BRAD</name>
<dbReference type="Pfam" id="PF00239">
    <property type="entry name" value="Resolvase"/>
    <property type="match status" value="1"/>
</dbReference>
<evidence type="ECO:0000313" key="4">
    <source>
        <dbReference type="Proteomes" id="UP000231194"/>
    </source>
</evidence>
<dbReference type="Pfam" id="PF07508">
    <property type="entry name" value="Recombinase"/>
    <property type="match status" value="1"/>
</dbReference>
<dbReference type="InterPro" id="IPR011109">
    <property type="entry name" value="DNA_bind_recombinase_dom"/>
</dbReference>
<dbReference type="GO" id="GO:0003677">
    <property type="term" value="F:DNA binding"/>
    <property type="evidence" value="ECO:0007669"/>
    <property type="project" value="InterPro"/>
</dbReference>
<evidence type="ECO:0000313" key="3">
    <source>
        <dbReference type="EMBL" id="PJG50919.1"/>
    </source>
</evidence>
<sequence length="529" mass="60181">MLQGTSNIGAELESPTAKSAAEYVRMSTDHQQYSTANQSQAIREYAARHGFRIEKTYEDSGKSGLNLDDRQALKQLIEDVQNGAAEFATILVYDVSRWGRFQDADESAYYEYICKRAGISVRYCAEQFENDGSPVSTIVKGVKRAMAGEYSRELSVKVFAGQRRLIELGYRQGGPAGYGLRRQLIDQNGIAKAELVRGEHKSIQTDRIVLIPGPEQEIEIIRFIYEAFVTQGKSEREIADVLNAKDITTDLGRSWTRATVHQILINEKYIGNNIWNRCSCKLKGRRIYNPPERWIRHDQAFEPIVDEDTFRSAQVIISERSKRYSDEELLDVLRGLLEQHGYLSGIIIDELEVGPSSSAYRTRFGSLIRAYELIGFSPDRDYRYIEINRALRRMYPDFIAATVRGIEEIGGSVRQDAETDLLTVNDEFTASLCLVRSQETMAGSYRWKIRFDAGLRPDITVAIRMNQMNSAVLDYYLLPRFEMEADQLALAEYNGLALDAYRFDALDMLFELAARSQLMEVSYGIGPIH</sequence>
<dbReference type="PANTHER" id="PTHR30461:SF23">
    <property type="entry name" value="DNA RECOMBINASE-RELATED"/>
    <property type="match status" value="1"/>
</dbReference>
<dbReference type="GO" id="GO:0000150">
    <property type="term" value="F:DNA strand exchange activity"/>
    <property type="evidence" value="ECO:0007669"/>
    <property type="project" value="InterPro"/>
</dbReference>
<evidence type="ECO:0000259" key="1">
    <source>
        <dbReference type="PROSITE" id="PS51736"/>
    </source>
</evidence>
<dbReference type="Gene3D" id="3.40.50.1390">
    <property type="entry name" value="Resolvase, N-terminal catalytic domain"/>
    <property type="match status" value="1"/>
</dbReference>
<dbReference type="Gene3D" id="3.90.1750.20">
    <property type="entry name" value="Putative Large Serine Recombinase, Chain B, Domain 2"/>
    <property type="match status" value="1"/>
</dbReference>
<dbReference type="AlphaFoldDB" id="A0A2M8QZC3"/>
<accession>A0A2M8QZC3</accession>
<dbReference type="InterPro" id="IPR050639">
    <property type="entry name" value="SSR_resolvase"/>
</dbReference>
<protein>
    <submittedName>
        <fullName evidence="3">Recombinase family protein</fullName>
    </submittedName>
</protein>
<dbReference type="OrthoDB" id="7735915at2"/>